<gene>
    <name evidence="2" type="ORF">H4R26_004160</name>
</gene>
<protein>
    <submittedName>
        <fullName evidence="2">Uncharacterized protein</fullName>
    </submittedName>
</protein>
<evidence type="ECO:0000256" key="1">
    <source>
        <dbReference type="ARBA" id="ARBA00022801"/>
    </source>
</evidence>
<dbReference type="PANTHER" id="PTHR45648">
    <property type="entry name" value="GDSL LIPASE/ACYLHYDROLASE FAMILY PROTEIN (AFU_ORTHOLOGUE AFUA_4G14700)"/>
    <property type="match status" value="1"/>
</dbReference>
<evidence type="ECO:0000313" key="3">
    <source>
        <dbReference type="Proteomes" id="UP001150907"/>
    </source>
</evidence>
<dbReference type="CDD" id="cd01846">
    <property type="entry name" value="fatty_acyltransferase_like"/>
    <property type="match status" value="1"/>
</dbReference>
<proteinExistence type="predicted"/>
<reference evidence="2" key="1">
    <citation type="submission" date="2022-07" db="EMBL/GenBank/DDBJ databases">
        <title>Phylogenomic reconstructions and comparative analyses of Kickxellomycotina fungi.</title>
        <authorList>
            <person name="Reynolds N.K."/>
            <person name="Stajich J.E."/>
            <person name="Barry K."/>
            <person name="Grigoriev I.V."/>
            <person name="Crous P."/>
            <person name="Smith M.E."/>
        </authorList>
    </citation>
    <scope>NUCLEOTIDE SEQUENCE</scope>
    <source>
        <strain evidence="2">IMI 214461</strain>
    </source>
</reference>
<dbReference type="OrthoDB" id="1600564at2759"/>
<dbReference type="PANTHER" id="PTHR45648:SF22">
    <property type="entry name" value="GDSL LIPASE_ACYLHYDROLASE FAMILY PROTEIN (AFU_ORTHOLOGUE AFUA_4G14700)"/>
    <property type="match status" value="1"/>
</dbReference>
<dbReference type="AlphaFoldDB" id="A0A9W8EGZ9"/>
<dbReference type="GO" id="GO:0016788">
    <property type="term" value="F:hydrolase activity, acting on ester bonds"/>
    <property type="evidence" value="ECO:0007669"/>
    <property type="project" value="InterPro"/>
</dbReference>
<name>A0A9W8EGZ9_9FUNG</name>
<dbReference type="Pfam" id="PF00657">
    <property type="entry name" value="Lipase_GDSL"/>
    <property type="match status" value="1"/>
</dbReference>
<dbReference type="Proteomes" id="UP001150907">
    <property type="component" value="Unassembled WGS sequence"/>
</dbReference>
<dbReference type="InterPro" id="IPR036514">
    <property type="entry name" value="SGNH_hydro_sf"/>
</dbReference>
<dbReference type="EMBL" id="JANBQF010000414">
    <property type="protein sequence ID" value="KAJ2001377.1"/>
    <property type="molecule type" value="Genomic_DNA"/>
</dbReference>
<dbReference type="InterPro" id="IPR051058">
    <property type="entry name" value="GDSL_Est/Lipase"/>
</dbReference>
<dbReference type="SUPFAM" id="SSF52266">
    <property type="entry name" value="SGNH hydrolase"/>
    <property type="match status" value="1"/>
</dbReference>
<sequence length="307" mass="33581">MLLNRFSRLVYLGDSNADTGNVFSMTNGTGPMPSHVYWNGRYSNGMMWVDHLNSFGPSESIVLAHGCATIDNSIVSGTVAMPDATSSEVPSLTDQISLLLAKVGKLSPEDLVFVFVGSNDLNSMITDGPPYIKKQALTLRLLATRLQQEVERLCLEVGARNAIVMSVRPREDYPGVLALNDPAKLEFTRQATSEFNAMVCQDMAELQERLGSSYRIGVFDTYAFQKRITQDPAAAGIDPDLQTPCNRVAAESAQAPDKQIVVPLSNPETKLFVDDFHLAKRAQGLLAAEMVRYISLMLATEQCAAQQ</sequence>
<dbReference type="Gene3D" id="3.40.50.1110">
    <property type="entry name" value="SGNH hydrolase"/>
    <property type="match status" value="1"/>
</dbReference>
<evidence type="ECO:0000313" key="2">
    <source>
        <dbReference type="EMBL" id="KAJ2001377.1"/>
    </source>
</evidence>
<keyword evidence="3" id="KW-1185">Reference proteome</keyword>
<comment type="caution">
    <text evidence="2">The sequence shown here is derived from an EMBL/GenBank/DDBJ whole genome shotgun (WGS) entry which is preliminary data.</text>
</comment>
<accession>A0A9W8EGZ9</accession>
<organism evidence="2 3">
    <name type="scientific">Coemansia thaxteri</name>
    <dbReference type="NCBI Taxonomy" id="2663907"/>
    <lineage>
        <taxon>Eukaryota</taxon>
        <taxon>Fungi</taxon>
        <taxon>Fungi incertae sedis</taxon>
        <taxon>Zoopagomycota</taxon>
        <taxon>Kickxellomycotina</taxon>
        <taxon>Kickxellomycetes</taxon>
        <taxon>Kickxellales</taxon>
        <taxon>Kickxellaceae</taxon>
        <taxon>Coemansia</taxon>
    </lineage>
</organism>
<dbReference type="InterPro" id="IPR001087">
    <property type="entry name" value="GDSL"/>
</dbReference>
<keyword evidence="1" id="KW-0378">Hydrolase</keyword>